<dbReference type="STRING" id="45235.A0A2K3QH09"/>
<feature type="region of interest" description="Disordered" evidence="1">
    <location>
        <begin position="634"/>
        <end position="657"/>
    </location>
</feature>
<evidence type="ECO:0000313" key="3">
    <source>
        <dbReference type="EMBL" id="PNY26832.1"/>
    </source>
</evidence>
<dbReference type="OrthoDB" id="10003767at2759"/>
<name>A0A2K3QH09_9HYPO</name>
<dbReference type="AlphaFoldDB" id="A0A2K3QH09"/>
<dbReference type="InterPro" id="IPR051678">
    <property type="entry name" value="AGP_Transferase"/>
</dbReference>
<dbReference type="Gene3D" id="3.90.1200.10">
    <property type="match status" value="1"/>
</dbReference>
<evidence type="ECO:0000313" key="4">
    <source>
        <dbReference type="Proteomes" id="UP000236621"/>
    </source>
</evidence>
<comment type="caution">
    <text evidence="3">The sequence shown here is derived from an EMBL/GenBank/DDBJ whole genome shotgun (WGS) entry which is preliminary data.</text>
</comment>
<accession>A0A2K3QH09</accession>
<dbReference type="EMBL" id="NRSZ01000494">
    <property type="protein sequence ID" value="PNY26832.1"/>
    <property type="molecule type" value="Genomic_DNA"/>
</dbReference>
<keyword evidence="4" id="KW-1185">Reference proteome</keyword>
<dbReference type="InterPro" id="IPR011009">
    <property type="entry name" value="Kinase-like_dom_sf"/>
</dbReference>
<reference evidence="3 4" key="1">
    <citation type="submission" date="2017-08" db="EMBL/GenBank/DDBJ databases">
        <title>Harnessing the power of phylogenomics to disentangle the directionality and signatures of interkingdom host jumping in the parasitic fungal genus Tolypocladium.</title>
        <authorList>
            <person name="Quandt C.A."/>
            <person name="Patterson W."/>
            <person name="Spatafora J.W."/>
        </authorList>
    </citation>
    <scope>NUCLEOTIDE SEQUENCE [LARGE SCALE GENOMIC DNA]</scope>
    <source>
        <strain evidence="3 4">CBS 113982</strain>
    </source>
</reference>
<gene>
    <name evidence="3" type="ORF">TCAP_03241</name>
</gene>
<dbReference type="SUPFAM" id="SSF56112">
    <property type="entry name" value="Protein kinase-like (PK-like)"/>
    <property type="match status" value="1"/>
</dbReference>
<dbReference type="Proteomes" id="UP000236621">
    <property type="component" value="Unassembled WGS sequence"/>
</dbReference>
<keyword evidence="3" id="KW-0808">Transferase</keyword>
<feature type="domain" description="Aminoglycoside phosphotransferase" evidence="2">
    <location>
        <begin position="116"/>
        <end position="359"/>
    </location>
</feature>
<proteinExistence type="predicted"/>
<sequence length="690" mass="80195">MLPVIERPFSIPWIYCLTRIRYLWRLACIFRRGPPSPFNLKPLTDQQRKLKGDAFIDSIDTDAIRALASKYNGGLSCSIRCRHQGSFNVCFILDFPDGTTRLVRIPIEPAVHDVWDKVRSEVYTMQYVRDHTNIPIPRVYAYGRSRLRRDTSAHQVFIVLDYIDGQPLTKKRLRGSSEDCRRQFFGKVVDMFAQLRRLEFPRGGSLMPNATVGIWARSRTFMFLREESFTPQSTMGLEFGPKIVGAFSMRKNELQVDGYTAPRFTATTAKEFFEEQYHLLQYMWRIPSQELGREEAEREEFALHALSLEEAQKTFGLKADSSGDSFCLSHPDLRVDNIIVDDELHIRGVIDWEFSVTVPRHAFLPPSWITGHDTGSIVSKLDLSSEFMSVLSSRKQLSSSHSQLAQDWDFRDDFRLPMAYIFLDPSDLVLLFYRCIYPRLYNESRDKVVPSFFQRPENKELQVGLVRRLRASERYTQYLKDNHLFDDEEDPELQQIRGWTTETQRKLQQLREWSDKTRDELTRLDGERAVQGGREKQGLAIGEFLDTSVAMYGAHLPSVTMSGPPGHHLAQGQLSTNAKYLALTLIRSRLRIMDDETRKKFKQNLEEMIRDATENEETARDLQKQAEEKRAWMEMLSESGSSSRSRRNKEKAADMETQVAELEQEAARLWEIVKELWNKINEMQEEEKSS</sequence>
<evidence type="ECO:0000256" key="1">
    <source>
        <dbReference type="SAM" id="MobiDB-lite"/>
    </source>
</evidence>
<dbReference type="InterPro" id="IPR002575">
    <property type="entry name" value="Aminoglycoside_PTrfase"/>
</dbReference>
<protein>
    <submittedName>
        <fullName evidence="3">Phosphotransferase enzyme family protein</fullName>
    </submittedName>
</protein>
<organism evidence="3 4">
    <name type="scientific">Tolypocladium capitatum</name>
    <dbReference type="NCBI Taxonomy" id="45235"/>
    <lineage>
        <taxon>Eukaryota</taxon>
        <taxon>Fungi</taxon>
        <taxon>Dikarya</taxon>
        <taxon>Ascomycota</taxon>
        <taxon>Pezizomycotina</taxon>
        <taxon>Sordariomycetes</taxon>
        <taxon>Hypocreomycetidae</taxon>
        <taxon>Hypocreales</taxon>
        <taxon>Ophiocordycipitaceae</taxon>
        <taxon>Tolypocladium</taxon>
    </lineage>
</organism>
<dbReference type="GO" id="GO:0016740">
    <property type="term" value="F:transferase activity"/>
    <property type="evidence" value="ECO:0007669"/>
    <property type="project" value="UniProtKB-KW"/>
</dbReference>
<dbReference type="PANTHER" id="PTHR21310">
    <property type="entry name" value="AMINOGLYCOSIDE PHOSPHOTRANSFERASE-RELATED-RELATED"/>
    <property type="match status" value="1"/>
</dbReference>
<dbReference type="PANTHER" id="PTHR21310:SF37">
    <property type="entry name" value="AMINOGLYCOSIDE PHOSPHOTRANSFERASE DOMAIN-CONTAINING PROTEIN"/>
    <property type="match status" value="1"/>
</dbReference>
<dbReference type="Pfam" id="PF01636">
    <property type="entry name" value="APH"/>
    <property type="match status" value="1"/>
</dbReference>
<evidence type="ECO:0000259" key="2">
    <source>
        <dbReference type="Pfam" id="PF01636"/>
    </source>
</evidence>